<dbReference type="SMART" id="SM00354">
    <property type="entry name" value="HTH_LACI"/>
    <property type="match status" value="1"/>
</dbReference>
<protein>
    <submittedName>
        <fullName evidence="6">LacI family transcriptional regulator</fullName>
    </submittedName>
</protein>
<dbReference type="Pfam" id="PF00356">
    <property type="entry name" value="LacI"/>
    <property type="match status" value="1"/>
</dbReference>
<reference evidence="7" key="1">
    <citation type="submission" date="2019-09" db="EMBL/GenBank/DDBJ databases">
        <title>Antimicrobial potential of Antarctic Bacteria.</title>
        <authorList>
            <person name="Benaud N."/>
            <person name="Edwards R.J."/>
            <person name="Ferrari B.C."/>
        </authorList>
    </citation>
    <scope>NUCLEOTIDE SEQUENCE [LARGE SCALE GENOMIC DNA]</scope>
    <source>
        <strain evidence="7">INR9</strain>
    </source>
</reference>
<evidence type="ECO:0000256" key="2">
    <source>
        <dbReference type="ARBA" id="ARBA00023015"/>
    </source>
</evidence>
<dbReference type="InterPro" id="IPR010982">
    <property type="entry name" value="Lambda_DNA-bd_dom_sf"/>
</dbReference>
<dbReference type="PRINTS" id="PR00036">
    <property type="entry name" value="HTHLACI"/>
</dbReference>
<evidence type="ECO:0000256" key="1">
    <source>
        <dbReference type="ARBA" id="ARBA00022491"/>
    </source>
</evidence>
<proteinExistence type="predicted"/>
<dbReference type="PANTHER" id="PTHR30146:SF148">
    <property type="entry name" value="HTH-TYPE TRANSCRIPTIONAL REPRESSOR PURR-RELATED"/>
    <property type="match status" value="1"/>
</dbReference>
<dbReference type="EMBL" id="CP043641">
    <property type="protein sequence ID" value="QNE35799.1"/>
    <property type="molecule type" value="Genomic_DNA"/>
</dbReference>
<dbReference type="PROSITE" id="PS50932">
    <property type="entry name" value="HTH_LACI_2"/>
    <property type="match status" value="1"/>
</dbReference>
<dbReference type="SUPFAM" id="SSF53822">
    <property type="entry name" value="Periplasmic binding protein-like I"/>
    <property type="match status" value="1"/>
</dbReference>
<dbReference type="InterPro" id="IPR000843">
    <property type="entry name" value="HTH_LacI"/>
</dbReference>
<dbReference type="RefSeq" id="WP_185275265.1">
    <property type="nucleotide sequence ID" value="NZ_CP043641.1"/>
</dbReference>
<dbReference type="Gene3D" id="1.10.260.40">
    <property type="entry name" value="lambda repressor-like DNA-binding domains"/>
    <property type="match status" value="1"/>
</dbReference>
<evidence type="ECO:0000256" key="4">
    <source>
        <dbReference type="ARBA" id="ARBA00023163"/>
    </source>
</evidence>
<dbReference type="GO" id="GO:0003700">
    <property type="term" value="F:DNA-binding transcription factor activity"/>
    <property type="evidence" value="ECO:0007669"/>
    <property type="project" value="TreeGrafter"/>
</dbReference>
<gene>
    <name evidence="6" type="ORF">F1C12_12110</name>
</gene>
<keyword evidence="4" id="KW-0804">Transcription</keyword>
<keyword evidence="2" id="KW-0805">Transcription regulation</keyword>
<evidence type="ECO:0000313" key="7">
    <source>
        <dbReference type="Proteomes" id="UP000515511"/>
    </source>
</evidence>
<keyword evidence="3" id="KW-0238">DNA-binding</keyword>
<dbReference type="GO" id="GO:0000976">
    <property type="term" value="F:transcription cis-regulatory region binding"/>
    <property type="evidence" value="ECO:0007669"/>
    <property type="project" value="TreeGrafter"/>
</dbReference>
<dbReference type="Pfam" id="PF13377">
    <property type="entry name" value="Peripla_BP_3"/>
    <property type="match status" value="1"/>
</dbReference>
<accession>A0A7G6YBD4</accession>
<dbReference type="CDD" id="cd01392">
    <property type="entry name" value="HTH_LacI"/>
    <property type="match status" value="1"/>
</dbReference>
<dbReference type="AlphaFoldDB" id="A0A7G6YBD4"/>
<dbReference type="InterPro" id="IPR046335">
    <property type="entry name" value="LacI/GalR-like_sensor"/>
</dbReference>
<organism evidence="6 7">
    <name type="scientific">Leifsonia shinshuensis</name>
    <dbReference type="NCBI Taxonomy" id="150026"/>
    <lineage>
        <taxon>Bacteria</taxon>
        <taxon>Bacillati</taxon>
        <taxon>Actinomycetota</taxon>
        <taxon>Actinomycetes</taxon>
        <taxon>Micrococcales</taxon>
        <taxon>Microbacteriaceae</taxon>
        <taxon>Leifsonia</taxon>
    </lineage>
</organism>
<dbReference type="PANTHER" id="PTHR30146">
    <property type="entry name" value="LACI-RELATED TRANSCRIPTIONAL REPRESSOR"/>
    <property type="match status" value="1"/>
</dbReference>
<name>A0A7G6YBD4_9MICO</name>
<dbReference type="SUPFAM" id="SSF47413">
    <property type="entry name" value="lambda repressor-like DNA-binding domains"/>
    <property type="match status" value="1"/>
</dbReference>
<sequence>MAGNDNRAPKRVTMKDVAKRAGVSQPTVSFVLNDRRDISVAPETRARILQAAKELRFQPNRAAQSLRSNRPFTIGVIADRVVSQPYAGQIVLGVQQAVQPAGYVSFVVEISETPDNGKAAVENLVRQGVAGLVYAAPGPEPVKAVDVGEDIRTIFVNCWPENVPDAALVLADEYQGGRDAAAATFAAGHRDVVFLGGPASDYACQERERGLVDAATEAGIDPASIRREYGTYHVSSGYDLAARILQDGTPTAIVCGNDRMAVGALLASHAAGLECPRDVSIVGFDDQPELAAELHPPLATVALPHLQMGMTAGSLLIADDEPQGRTLVPCQYIDRASLAAPRTASAR</sequence>
<evidence type="ECO:0000256" key="3">
    <source>
        <dbReference type="ARBA" id="ARBA00023125"/>
    </source>
</evidence>
<dbReference type="KEGG" id="lse:F1C12_12110"/>
<feature type="domain" description="HTH lacI-type" evidence="5">
    <location>
        <begin position="12"/>
        <end position="68"/>
    </location>
</feature>
<evidence type="ECO:0000313" key="6">
    <source>
        <dbReference type="EMBL" id="QNE35799.1"/>
    </source>
</evidence>
<dbReference type="Gene3D" id="3.40.50.2300">
    <property type="match status" value="2"/>
</dbReference>
<dbReference type="Proteomes" id="UP000515511">
    <property type="component" value="Chromosome"/>
</dbReference>
<dbReference type="InterPro" id="IPR028082">
    <property type="entry name" value="Peripla_BP_I"/>
</dbReference>
<dbReference type="CDD" id="cd06288">
    <property type="entry name" value="PBP1_sucrose_transcription_regulator"/>
    <property type="match status" value="1"/>
</dbReference>
<dbReference type="PROSITE" id="PS00356">
    <property type="entry name" value="HTH_LACI_1"/>
    <property type="match status" value="1"/>
</dbReference>
<evidence type="ECO:0000259" key="5">
    <source>
        <dbReference type="PROSITE" id="PS50932"/>
    </source>
</evidence>
<keyword evidence="1" id="KW-0678">Repressor</keyword>